<keyword evidence="3" id="KW-1185">Reference proteome</keyword>
<organism evidence="2 3">
    <name type="scientific">Pseudokineococcus basanitobsidens</name>
    <dbReference type="NCBI Taxonomy" id="1926649"/>
    <lineage>
        <taxon>Bacteria</taxon>
        <taxon>Bacillati</taxon>
        <taxon>Actinomycetota</taxon>
        <taxon>Actinomycetes</taxon>
        <taxon>Kineosporiales</taxon>
        <taxon>Kineosporiaceae</taxon>
        <taxon>Pseudokineococcus</taxon>
    </lineage>
</organism>
<dbReference type="EMBL" id="JBBIAA010000034">
    <property type="protein sequence ID" value="MEJ5946793.1"/>
    <property type="molecule type" value="Genomic_DNA"/>
</dbReference>
<name>A0ABU8RNV7_9ACTN</name>
<evidence type="ECO:0000259" key="1">
    <source>
        <dbReference type="Pfam" id="PF16640"/>
    </source>
</evidence>
<comment type="caution">
    <text evidence="2">The sequence shown here is derived from an EMBL/GenBank/DDBJ whole genome shotgun (WGS) entry which is preliminary data.</text>
</comment>
<dbReference type="Gene3D" id="2.60.40.10">
    <property type="entry name" value="Immunoglobulins"/>
    <property type="match status" value="1"/>
</dbReference>
<proteinExistence type="predicted"/>
<feature type="domain" description="Bacterial Ig-like" evidence="1">
    <location>
        <begin position="456"/>
        <end position="539"/>
    </location>
</feature>
<dbReference type="InterPro" id="IPR013783">
    <property type="entry name" value="Ig-like_fold"/>
</dbReference>
<evidence type="ECO:0000313" key="3">
    <source>
        <dbReference type="Proteomes" id="UP001387100"/>
    </source>
</evidence>
<dbReference type="Pfam" id="PF16640">
    <property type="entry name" value="Big_3_5"/>
    <property type="match status" value="1"/>
</dbReference>
<sequence>MLRTVAGSAATLALDATPTAQAGGADLDRALPAGQVWRSASGGVEVRTRALTGGRVEARISLARTGETHDALATTTTVEDADLARGRTTVLRGTVAVAPGAVTPQGSVTVDVAGARATAPVGADGTFAVEATPVLGGEQTLRAEFVPADAAHWAASTTSRAVTVADDRTSTGVTATATTAAGGPPDAATPAVLDVRLDGAGAVDGTVVVSEDGERLASAAVADGGARVELPVLPGGEHRLLVAYDGGSAASPGATTLALDVARVASSTAVSVTTAPTASRAGVLQARLSSAVTPAGPVEVRLGERVLASGTASDAGTRLALPVLPVDAHDLVVAFAGDRSVAPSRTSLRLVVAKDVATLEVVPPKTPTTAGGQVVVARVRAGGAAATGVVRLVVDGRTSTSAELVRGEVRLALPRLPAGRRTVTVSYDGSGTALPVAQALRVDVVRAAGTTTAKPATTSPARGRTTTLAVTVTSPAGTPTGDVVLRDDRGRALARGTLSGGRVTLTQPALRRGTYRFVVEHAGDAATAPSRSATWTVRVR</sequence>
<accession>A0ABU8RNV7</accession>
<dbReference type="RefSeq" id="WP_339576173.1">
    <property type="nucleotide sequence ID" value="NZ_JBBIAA010000034.1"/>
</dbReference>
<gene>
    <name evidence="2" type="ORF">WDZ17_15960</name>
</gene>
<dbReference type="InterPro" id="IPR032109">
    <property type="entry name" value="Big_3_5"/>
</dbReference>
<evidence type="ECO:0000313" key="2">
    <source>
        <dbReference type="EMBL" id="MEJ5946793.1"/>
    </source>
</evidence>
<protein>
    <submittedName>
        <fullName evidence="2">Ig-like domain repeat protein</fullName>
    </submittedName>
</protein>
<reference evidence="2 3" key="1">
    <citation type="journal article" date="2017" name="Int. J. Syst. Evol. Microbiol.">
        <title>Pseudokineococcus basanitobsidens sp. nov., isolated from volcanic rock.</title>
        <authorList>
            <person name="Lee D.W."/>
            <person name="Park M.Y."/>
            <person name="Kim J.J."/>
            <person name="Kim B.S."/>
        </authorList>
    </citation>
    <scope>NUCLEOTIDE SEQUENCE [LARGE SCALE GENOMIC DNA]</scope>
    <source>
        <strain evidence="2 3">DSM 103726</strain>
    </source>
</reference>
<dbReference type="Proteomes" id="UP001387100">
    <property type="component" value="Unassembled WGS sequence"/>
</dbReference>